<protein>
    <submittedName>
        <fullName evidence="2">Uncharacterized protein</fullName>
    </submittedName>
</protein>
<dbReference type="EMBL" id="JAULSW010000003">
    <property type="protein sequence ID" value="KAK3387991.1"/>
    <property type="molecule type" value="Genomic_DNA"/>
</dbReference>
<evidence type="ECO:0000313" key="3">
    <source>
        <dbReference type="Proteomes" id="UP001285441"/>
    </source>
</evidence>
<dbReference type="Proteomes" id="UP001285441">
    <property type="component" value="Unassembled WGS sequence"/>
</dbReference>
<organism evidence="2 3">
    <name type="scientific">Podospora didyma</name>
    <dbReference type="NCBI Taxonomy" id="330526"/>
    <lineage>
        <taxon>Eukaryota</taxon>
        <taxon>Fungi</taxon>
        <taxon>Dikarya</taxon>
        <taxon>Ascomycota</taxon>
        <taxon>Pezizomycotina</taxon>
        <taxon>Sordariomycetes</taxon>
        <taxon>Sordariomycetidae</taxon>
        <taxon>Sordariales</taxon>
        <taxon>Podosporaceae</taxon>
        <taxon>Podospora</taxon>
    </lineage>
</organism>
<feature type="compositionally biased region" description="Polar residues" evidence="1">
    <location>
        <begin position="1"/>
        <end position="20"/>
    </location>
</feature>
<dbReference type="AlphaFoldDB" id="A0AAE0NUL9"/>
<reference evidence="2" key="1">
    <citation type="journal article" date="2023" name="Mol. Phylogenet. Evol.">
        <title>Genome-scale phylogeny and comparative genomics of the fungal order Sordariales.</title>
        <authorList>
            <person name="Hensen N."/>
            <person name="Bonometti L."/>
            <person name="Westerberg I."/>
            <person name="Brannstrom I.O."/>
            <person name="Guillou S."/>
            <person name="Cros-Aarteil S."/>
            <person name="Calhoun S."/>
            <person name="Haridas S."/>
            <person name="Kuo A."/>
            <person name="Mondo S."/>
            <person name="Pangilinan J."/>
            <person name="Riley R."/>
            <person name="LaButti K."/>
            <person name="Andreopoulos B."/>
            <person name="Lipzen A."/>
            <person name="Chen C."/>
            <person name="Yan M."/>
            <person name="Daum C."/>
            <person name="Ng V."/>
            <person name="Clum A."/>
            <person name="Steindorff A."/>
            <person name="Ohm R.A."/>
            <person name="Martin F."/>
            <person name="Silar P."/>
            <person name="Natvig D.O."/>
            <person name="Lalanne C."/>
            <person name="Gautier V."/>
            <person name="Ament-Velasquez S.L."/>
            <person name="Kruys A."/>
            <person name="Hutchinson M.I."/>
            <person name="Powell A.J."/>
            <person name="Barry K."/>
            <person name="Miller A.N."/>
            <person name="Grigoriev I.V."/>
            <person name="Debuchy R."/>
            <person name="Gladieux P."/>
            <person name="Hiltunen Thoren M."/>
            <person name="Johannesson H."/>
        </authorList>
    </citation>
    <scope>NUCLEOTIDE SEQUENCE</scope>
    <source>
        <strain evidence="2">CBS 232.78</strain>
    </source>
</reference>
<accession>A0AAE0NUL9</accession>
<keyword evidence="3" id="KW-1185">Reference proteome</keyword>
<feature type="region of interest" description="Disordered" evidence="1">
    <location>
        <begin position="81"/>
        <end position="100"/>
    </location>
</feature>
<evidence type="ECO:0000256" key="1">
    <source>
        <dbReference type="SAM" id="MobiDB-lite"/>
    </source>
</evidence>
<name>A0AAE0NUL9_9PEZI</name>
<feature type="compositionally biased region" description="Basic residues" evidence="1">
    <location>
        <begin position="42"/>
        <end position="55"/>
    </location>
</feature>
<comment type="caution">
    <text evidence="2">The sequence shown here is derived from an EMBL/GenBank/DDBJ whole genome shotgun (WGS) entry which is preliminary data.</text>
</comment>
<reference evidence="2" key="2">
    <citation type="submission" date="2023-06" db="EMBL/GenBank/DDBJ databases">
        <authorList>
            <consortium name="Lawrence Berkeley National Laboratory"/>
            <person name="Haridas S."/>
            <person name="Hensen N."/>
            <person name="Bonometti L."/>
            <person name="Westerberg I."/>
            <person name="Brannstrom I.O."/>
            <person name="Guillou S."/>
            <person name="Cros-Aarteil S."/>
            <person name="Calhoun S."/>
            <person name="Kuo A."/>
            <person name="Mondo S."/>
            <person name="Pangilinan J."/>
            <person name="Riley R."/>
            <person name="LaButti K."/>
            <person name="Andreopoulos B."/>
            <person name="Lipzen A."/>
            <person name="Chen C."/>
            <person name="Yanf M."/>
            <person name="Daum C."/>
            <person name="Ng V."/>
            <person name="Clum A."/>
            <person name="Steindorff A."/>
            <person name="Ohm R."/>
            <person name="Martin F."/>
            <person name="Silar P."/>
            <person name="Natvig D."/>
            <person name="Lalanne C."/>
            <person name="Gautier V."/>
            <person name="Ament-velasquez S.L."/>
            <person name="Kruys A."/>
            <person name="Hutchinson M.I."/>
            <person name="Powell A.J."/>
            <person name="Barry K."/>
            <person name="Miller A.N."/>
            <person name="Grigoriev I.V."/>
            <person name="Debuchy R."/>
            <person name="Gladieux P."/>
            <person name="Thoren M.H."/>
            <person name="Johannesson H."/>
        </authorList>
    </citation>
    <scope>NUCLEOTIDE SEQUENCE</scope>
    <source>
        <strain evidence="2">CBS 232.78</strain>
    </source>
</reference>
<feature type="region of interest" description="Disordered" evidence="1">
    <location>
        <begin position="1"/>
        <end position="67"/>
    </location>
</feature>
<sequence length="332" mass="34298">MSLPQAQASHEQANENTAPPNTVRPPAKRHRRADPDSAGRNVQRHKYKPRAKKTKKEAMQSLATDSSTNASIHCAFGDQNAAPVADKGEPPEVSPPSSHTNAVVDTIEAAAQAPPSSAAPPLPPPQVFEGGVRVSRQLVNISTLVSATVALPPSIVGDPVVPATQTANTATVTPVSSVNPLSLLPSATPVSIPPLAASSPSATPAPVPPLAYPPSVGAACPGAACPVGNGGGGGVRQPSHWVEYSNEEFLQYMVATNRWSVSTVTTAASIGFGDEHQADGLPHVGSLEEMGGGGGGVPLFGQYDEMSLFFEELTPDEMAAMEQDDVFRDMGL</sequence>
<gene>
    <name evidence="2" type="ORF">B0H63DRAFT_471312</name>
</gene>
<proteinExistence type="predicted"/>
<evidence type="ECO:0000313" key="2">
    <source>
        <dbReference type="EMBL" id="KAK3387991.1"/>
    </source>
</evidence>